<dbReference type="STRING" id="1160091.B9T39_07650"/>
<evidence type="ECO:0000256" key="6">
    <source>
        <dbReference type="PIRSR" id="PIRSR000097-3"/>
    </source>
</evidence>
<dbReference type="Proteomes" id="UP000243540">
    <property type="component" value="Unassembled WGS sequence"/>
</dbReference>
<dbReference type="EMBL" id="NEKC01000025">
    <property type="protein sequence ID" value="OTA27997.1"/>
    <property type="molecule type" value="Genomic_DNA"/>
</dbReference>
<dbReference type="InterPro" id="IPR036812">
    <property type="entry name" value="NAD(P)_OxRdtase_dom_sf"/>
</dbReference>
<dbReference type="GO" id="GO:0016616">
    <property type="term" value="F:oxidoreductase activity, acting on the CH-OH group of donors, NAD or NADP as acceptor"/>
    <property type="evidence" value="ECO:0007669"/>
    <property type="project" value="UniProtKB-ARBA"/>
</dbReference>
<dbReference type="PANTHER" id="PTHR43827:SF3">
    <property type="entry name" value="NADP-DEPENDENT OXIDOREDUCTASE DOMAIN-CONTAINING PROTEIN"/>
    <property type="match status" value="1"/>
</dbReference>
<evidence type="ECO:0000256" key="4">
    <source>
        <dbReference type="PIRSR" id="PIRSR000097-1"/>
    </source>
</evidence>
<dbReference type="PANTHER" id="PTHR43827">
    <property type="entry name" value="2,5-DIKETO-D-GLUCONIC ACID REDUCTASE"/>
    <property type="match status" value="1"/>
</dbReference>
<dbReference type="AlphaFoldDB" id="A0A1Y2SZZ4"/>
<dbReference type="InterPro" id="IPR023210">
    <property type="entry name" value="NADP_OxRdtase_dom"/>
</dbReference>
<feature type="domain" description="NADP-dependent oxidoreductase" evidence="7">
    <location>
        <begin position="24"/>
        <end position="278"/>
    </location>
</feature>
<dbReference type="PIRSF" id="PIRSF000097">
    <property type="entry name" value="AKR"/>
    <property type="match status" value="1"/>
</dbReference>
<evidence type="ECO:0000313" key="8">
    <source>
        <dbReference type="EMBL" id="OTA27997.1"/>
    </source>
</evidence>
<name>A0A1Y2SZZ4_9BIFI</name>
<dbReference type="InterPro" id="IPR018170">
    <property type="entry name" value="Aldo/ket_reductase_CS"/>
</dbReference>
<evidence type="ECO:0000259" key="7">
    <source>
        <dbReference type="Pfam" id="PF00248"/>
    </source>
</evidence>
<keyword evidence="3" id="KW-0560">Oxidoreductase</keyword>
<dbReference type="FunFam" id="3.20.20.100:FF:000015">
    <property type="entry name" value="Oxidoreductase, aldo/keto reductase family"/>
    <property type="match status" value="1"/>
</dbReference>
<dbReference type="PROSITE" id="PS00063">
    <property type="entry name" value="ALDOKETO_REDUCTASE_3"/>
    <property type="match status" value="1"/>
</dbReference>
<dbReference type="SUPFAM" id="SSF51430">
    <property type="entry name" value="NAD(P)-linked oxidoreductase"/>
    <property type="match status" value="1"/>
</dbReference>
<evidence type="ECO:0000313" key="9">
    <source>
        <dbReference type="Proteomes" id="UP000243540"/>
    </source>
</evidence>
<feature type="site" description="Lowers pKa of active site Tyr" evidence="6">
    <location>
        <position position="94"/>
    </location>
</feature>
<evidence type="ECO:0000256" key="1">
    <source>
        <dbReference type="ARBA" id="ARBA00007905"/>
    </source>
</evidence>
<dbReference type="PROSITE" id="PS00798">
    <property type="entry name" value="ALDOKETO_REDUCTASE_1"/>
    <property type="match status" value="1"/>
</dbReference>
<evidence type="ECO:0000256" key="2">
    <source>
        <dbReference type="ARBA" id="ARBA00022857"/>
    </source>
</evidence>
<proteinExistence type="inferred from homology"/>
<keyword evidence="2" id="KW-0521">NADP</keyword>
<comment type="similarity">
    <text evidence="1">Belongs to the aldo/keto reductase family.</text>
</comment>
<protein>
    <submittedName>
        <fullName evidence="8">2,5-diketo-D-gluconic acid reductase</fullName>
    </submittedName>
</protein>
<organism evidence="8 9">
    <name type="scientific">Alloscardovia macacae</name>
    <dbReference type="NCBI Taxonomy" id="1160091"/>
    <lineage>
        <taxon>Bacteria</taxon>
        <taxon>Bacillati</taxon>
        <taxon>Actinomycetota</taxon>
        <taxon>Actinomycetes</taxon>
        <taxon>Bifidobacteriales</taxon>
        <taxon>Bifidobacteriaceae</taxon>
        <taxon>Alloscardovia</taxon>
    </lineage>
</organism>
<evidence type="ECO:0000256" key="5">
    <source>
        <dbReference type="PIRSR" id="PIRSR000097-2"/>
    </source>
</evidence>
<feature type="active site" description="Proton donor" evidence="4">
    <location>
        <position position="65"/>
    </location>
</feature>
<sequence>MPNTTPSTTQPHTLLHNGVRIPALGFGTFQPSASAGEGISDATAEDAVFEALKVGYRLIDTAAFYQTEGAVGRAVRRAQDELGIAREEIFVTSKLWVTDTTYDGALRAYNRSLERSGLDYLDLYLIHNPMHDVFGAWRALTELYTAGRVKSIGVSNFSRARLEDLTLFSEVAPHVNQIEVNVFHQQREDVQYMREHGIQVEAWAPFARGRHGSLDHPVLAELAAAHGVSTAQIIERWLVQRGIIPLPKSVHTDRITANFSIWDFDLSSDEMKVVEELDEKTSAFFDWSDPAVYARFASLPYEG</sequence>
<comment type="caution">
    <text evidence="8">The sequence shown here is derived from an EMBL/GenBank/DDBJ whole genome shotgun (WGS) entry which is preliminary data.</text>
</comment>
<evidence type="ECO:0000256" key="3">
    <source>
        <dbReference type="ARBA" id="ARBA00023002"/>
    </source>
</evidence>
<dbReference type="Pfam" id="PF00248">
    <property type="entry name" value="Aldo_ket_red"/>
    <property type="match status" value="1"/>
</dbReference>
<dbReference type="OrthoDB" id="9804790at2"/>
<feature type="binding site" evidence="5">
    <location>
        <position position="127"/>
    </location>
    <ligand>
        <name>substrate</name>
    </ligand>
</feature>
<dbReference type="InterPro" id="IPR020471">
    <property type="entry name" value="AKR"/>
</dbReference>
<dbReference type="Gene3D" id="3.20.20.100">
    <property type="entry name" value="NADP-dependent oxidoreductase domain"/>
    <property type="match status" value="1"/>
</dbReference>
<dbReference type="PROSITE" id="PS00062">
    <property type="entry name" value="ALDOKETO_REDUCTASE_2"/>
    <property type="match status" value="1"/>
</dbReference>
<accession>A0A1Y2SZZ4</accession>
<dbReference type="PRINTS" id="PR00069">
    <property type="entry name" value="ALDKETRDTASE"/>
</dbReference>
<gene>
    <name evidence="8" type="ORF">B9T39_07650</name>
</gene>
<reference evidence="8 9" key="1">
    <citation type="submission" date="2017-04" db="EMBL/GenBank/DDBJ databases">
        <title>Draft genome sequences of Alloscardovia macacae UMA81211 and UMA81212 isolated from the feces of a rhesus macaque (Macaca mulatta).</title>
        <authorList>
            <person name="Albert K."/>
            <person name="Sela D.A."/>
        </authorList>
    </citation>
    <scope>NUCLEOTIDE SEQUENCE [LARGE SCALE GENOMIC DNA]</scope>
    <source>
        <strain evidence="8 9">UMA81212</strain>
    </source>
</reference>